<dbReference type="EMBL" id="CP002857">
    <property type="protein sequence ID" value="AEI08616.1"/>
    <property type="molecule type" value="Genomic_DNA"/>
</dbReference>
<accession>F8E2H0</accession>
<feature type="transmembrane region" description="Helical" evidence="5">
    <location>
        <begin position="217"/>
        <end position="241"/>
    </location>
</feature>
<feature type="transmembrane region" description="Helical" evidence="5">
    <location>
        <begin position="82"/>
        <end position="109"/>
    </location>
</feature>
<dbReference type="PANTHER" id="PTHR39535:SF2">
    <property type="entry name" value="HTTM DOMAIN-CONTAINING PROTEIN"/>
    <property type="match status" value="1"/>
</dbReference>
<evidence type="ECO:0000256" key="5">
    <source>
        <dbReference type="SAM" id="Phobius"/>
    </source>
</evidence>
<proteinExistence type="predicted"/>
<feature type="domain" description="HTTM-like" evidence="6">
    <location>
        <begin position="11"/>
        <end position="294"/>
    </location>
</feature>
<dbReference type="NCBIfam" id="TIGR04033">
    <property type="entry name" value="export_SdpB"/>
    <property type="match status" value="1"/>
</dbReference>
<sequence length="311" mass="34847">MLILEEEKSGLRNLSVTSLCYWSPFQGLGRSMIAVAQISTLLFTSASRLSPDSVLTEENRCEGIKSANAYCLMEGNEQLVSYLFAGLLFIIVIGFFPFFISVIHLYITFCLTDFITVPDGGDFVAIPAVIALLFLSLADNRRNHWYLAQPRSSPLGVRIGIGLATAWGLRFQVAYIYLNAAVAKLFPEEWQTGTAFYYITKSEMFGVSGWLIKPVDFIVGFPIVTLTFTWGTILFEFLMALTIAIGSVQIRRVALICAVIFHLFIALFIGIFSFAFIMIGVVILANSDVYSPRFRIWRRSSHLKQPPRSIL</sequence>
<comment type="subcellular location">
    <subcellularLocation>
        <location evidence="1">Endomembrane system</location>
        <topology evidence="1">Multi-pass membrane protein</topology>
    </subcellularLocation>
</comment>
<evidence type="ECO:0000313" key="8">
    <source>
        <dbReference type="Proteomes" id="UP000000492"/>
    </source>
</evidence>
<evidence type="ECO:0000259" key="6">
    <source>
        <dbReference type="SMART" id="SM00752"/>
    </source>
</evidence>
<dbReference type="eggNOG" id="ENOG502ZGQB">
    <property type="taxonomic scope" value="Bacteria"/>
</dbReference>
<dbReference type="AlphaFoldDB" id="F8E2H0"/>
<reference evidence="7 8" key="1">
    <citation type="journal article" date="2012" name="BMC Genomics">
        <title>Complete genome sequence, lifestyle, and multi-drug resistance of the human pathogen Corynebacterium resistens DSM 45100 isolated from blood samples of a leukemia patient.</title>
        <authorList>
            <person name="Schroder J."/>
            <person name="Maus I."/>
            <person name="Meyer K."/>
            <person name="Wordemann S."/>
            <person name="Blom J."/>
            <person name="Jaenicke S."/>
            <person name="Schneider J."/>
            <person name="Trost E."/>
            <person name="Tauch A."/>
        </authorList>
    </citation>
    <scope>NUCLEOTIDE SEQUENCE [LARGE SCALE GENOMIC DNA]</scope>
    <source>
        <strain evidence="8">DSM 45100 / JCM 12819 / CCUG 50093 / GTC 2026 / SICGH 158</strain>
    </source>
</reference>
<name>F8E2H0_CORRG</name>
<keyword evidence="4 5" id="KW-0472">Membrane</keyword>
<feature type="transmembrane region" description="Helical" evidence="5">
    <location>
        <begin position="121"/>
        <end position="138"/>
    </location>
</feature>
<dbReference type="InterPro" id="IPR052964">
    <property type="entry name" value="Sporulation_signal_mat"/>
</dbReference>
<dbReference type="Proteomes" id="UP000000492">
    <property type="component" value="Chromosome"/>
</dbReference>
<keyword evidence="2 5" id="KW-0812">Transmembrane</keyword>
<dbReference type="PANTHER" id="PTHR39535">
    <property type="entry name" value="SPORULATION-DELAYING PROTEIN SDPB"/>
    <property type="match status" value="1"/>
</dbReference>
<dbReference type="InterPro" id="IPR011020">
    <property type="entry name" value="HTTM-like"/>
</dbReference>
<dbReference type="KEGG" id="crd:CRES_0253"/>
<feature type="transmembrane region" description="Helical" evidence="5">
    <location>
        <begin position="159"/>
        <end position="178"/>
    </location>
</feature>
<evidence type="ECO:0000313" key="7">
    <source>
        <dbReference type="EMBL" id="AEI08616.1"/>
    </source>
</evidence>
<protein>
    <submittedName>
        <fullName evidence="7">Membrane protein</fullName>
    </submittedName>
</protein>
<evidence type="ECO:0000256" key="3">
    <source>
        <dbReference type="ARBA" id="ARBA00022989"/>
    </source>
</evidence>
<keyword evidence="8" id="KW-1185">Reference proteome</keyword>
<organism evidence="7 8">
    <name type="scientific">Corynebacterium resistens (strain DSM 45100 / JCM 12819 / GTC 2026 / SICGH 158)</name>
    <dbReference type="NCBI Taxonomy" id="662755"/>
    <lineage>
        <taxon>Bacteria</taxon>
        <taxon>Bacillati</taxon>
        <taxon>Actinomycetota</taxon>
        <taxon>Actinomycetes</taxon>
        <taxon>Mycobacteriales</taxon>
        <taxon>Corynebacteriaceae</taxon>
        <taxon>Corynebacterium</taxon>
    </lineage>
</organism>
<dbReference type="STRING" id="662755.CRES_0253"/>
<evidence type="ECO:0000256" key="4">
    <source>
        <dbReference type="ARBA" id="ARBA00023136"/>
    </source>
</evidence>
<gene>
    <name evidence="7" type="ordered locus">CRES_0253</name>
</gene>
<keyword evidence="3 5" id="KW-1133">Transmembrane helix</keyword>
<dbReference type="HOGENOM" id="CLU_063685_0_0_11"/>
<evidence type="ECO:0000256" key="2">
    <source>
        <dbReference type="ARBA" id="ARBA00022692"/>
    </source>
</evidence>
<evidence type="ECO:0000256" key="1">
    <source>
        <dbReference type="ARBA" id="ARBA00004127"/>
    </source>
</evidence>
<dbReference type="GO" id="GO:0012505">
    <property type="term" value="C:endomembrane system"/>
    <property type="evidence" value="ECO:0007669"/>
    <property type="project" value="UniProtKB-SubCell"/>
</dbReference>
<feature type="transmembrane region" description="Helical" evidence="5">
    <location>
        <begin position="253"/>
        <end position="285"/>
    </location>
</feature>
<dbReference type="InterPro" id="IPR023894">
    <property type="entry name" value="Sporulation_SdpB"/>
</dbReference>
<dbReference type="SMART" id="SM00752">
    <property type="entry name" value="HTTM"/>
    <property type="match status" value="1"/>
</dbReference>